<protein>
    <submittedName>
        <fullName evidence="2">Uncharacterized protein</fullName>
    </submittedName>
</protein>
<keyword evidence="3" id="KW-1185">Reference proteome</keyword>
<comment type="caution">
    <text evidence="2">The sequence shown here is derived from an EMBL/GenBank/DDBJ whole genome shotgun (WGS) entry which is preliminary data.</text>
</comment>
<feature type="signal peptide" evidence="1">
    <location>
        <begin position="1"/>
        <end position="42"/>
    </location>
</feature>
<evidence type="ECO:0000313" key="2">
    <source>
        <dbReference type="EMBL" id="MBW5422510.1"/>
    </source>
</evidence>
<evidence type="ECO:0000256" key="1">
    <source>
        <dbReference type="SAM" id="SignalP"/>
    </source>
</evidence>
<accession>A0ABS6YM69</accession>
<organism evidence="2 3">
    <name type="scientific">Streptomyces anatolicus</name>
    <dbReference type="NCBI Taxonomy" id="2675858"/>
    <lineage>
        <taxon>Bacteria</taxon>
        <taxon>Bacillati</taxon>
        <taxon>Actinomycetota</taxon>
        <taxon>Actinomycetes</taxon>
        <taxon>Kitasatosporales</taxon>
        <taxon>Streptomycetaceae</taxon>
        <taxon>Streptomyces</taxon>
    </lineage>
</organism>
<reference evidence="2 3" key="1">
    <citation type="submission" date="2019-11" db="EMBL/GenBank/DDBJ databases">
        <authorList>
            <person name="Ay H."/>
        </authorList>
    </citation>
    <scope>NUCLEOTIDE SEQUENCE [LARGE SCALE GENOMIC DNA]</scope>
    <source>
        <strain evidence="2 3">BG9H</strain>
    </source>
</reference>
<keyword evidence="1" id="KW-0732">Signal</keyword>
<dbReference type="EMBL" id="WMBF01000111">
    <property type="protein sequence ID" value="MBW5422510.1"/>
    <property type="molecule type" value="Genomic_DNA"/>
</dbReference>
<dbReference type="Proteomes" id="UP001197114">
    <property type="component" value="Unassembled WGS sequence"/>
</dbReference>
<dbReference type="RefSeq" id="WP_219688917.1">
    <property type="nucleotide sequence ID" value="NZ_WMBF01000111.1"/>
</dbReference>
<sequence length="147" mass="16108">MDRPYAGSDRLLPRRPAVLASAVAVCLALSLCAVYLTLSACAATTPDAPVREPEHRLLEQFRSWARDADESRTARHAQALATVELTGTDKAYDYDVEVRTDLPAGSATADDLTALMRTWWDGDDGDGTARDLVLLDVRGDRLAHRRL</sequence>
<name>A0ABS6YM69_9ACTN</name>
<feature type="chain" id="PRO_5046622567" evidence="1">
    <location>
        <begin position="43"/>
        <end position="147"/>
    </location>
</feature>
<gene>
    <name evidence="2" type="ORF">GKQ77_13200</name>
</gene>
<proteinExistence type="predicted"/>
<evidence type="ECO:0000313" key="3">
    <source>
        <dbReference type="Proteomes" id="UP001197114"/>
    </source>
</evidence>